<organism evidence="1 2">
    <name type="scientific">Streptomyces roseoviridis</name>
    <dbReference type="NCBI Taxonomy" id="67361"/>
    <lineage>
        <taxon>Bacteria</taxon>
        <taxon>Bacillati</taxon>
        <taxon>Actinomycetota</taxon>
        <taxon>Actinomycetes</taxon>
        <taxon>Kitasatosporales</taxon>
        <taxon>Streptomycetaceae</taxon>
        <taxon>Streptomyces</taxon>
    </lineage>
</organism>
<evidence type="ECO:0000313" key="2">
    <source>
        <dbReference type="Proteomes" id="UP001589716"/>
    </source>
</evidence>
<dbReference type="EMBL" id="JBHMCT010000054">
    <property type="protein sequence ID" value="MFB9558645.1"/>
    <property type="molecule type" value="Genomic_DNA"/>
</dbReference>
<protein>
    <submittedName>
        <fullName evidence="1">Uncharacterized protein</fullName>
    </submittedName>
</protein>
<feature type="non-terminal residue" evidence="1">
    <location>
        <position position="1"/>
    </location>
</feature>
<evidence type="ECO:0000313" key="1">
    <source>
        <dbReference type="EMBL" id="MFB9558645.1"/>
    </source>
</evidence>
<proteinExistence type="predicted"/>
<reference evidence="1 2" key="1">
    <citation type="submission" date="2024-09" db="EMBL/GenBank/DDBJ databases">
        <authorList>
            <person name="Sun Q."/>
            <person name="Mori K."/>
        </authorList>
    </citation>
    <scope>NUCLEOTIDE SEQUENCE [LARGE SCALE GENOMIC DNA]</scope>
    <source>
        <strain evidence="1 2">JCM 4414</strain>
    </source>
</reference>
<gene>
    <name evidence="1" type="ORF">ACFFTP_31250</name>
</gene>
<dbReference type="Proteomes" id="UP001589716">
    <property type="component" value="Unassembled WGS sequence"/>
</dbReference>
<sequence>AGSAQANALIATVQATLDDQRRARSIDQRRQAYVEFLDAAQCCQIDRTEETGSRLLRAESLVYVVGPASVANSASHYCRLALLASPSEQQKEDAEEARVAYIGAVRRALDEMAM</sequence>
<keyword evidence="2" id="KW-1185">Reference proteome</keyword>
<accession>A0ABV5QYN6</accession>
<comment type="caution">
    <text evidence="1">The sequence shown here is derived from an EMBL/GenBank/DDBJ whole genome shotgun (WGS) entry which is preliminary data.</text>
</comment>
<name>A0ABV5QYN6_9ACTN</name>